<feature type="domain" description="MYND-type" evidence="7">
    <location>
        <begin position="204"/>
        <end position="242"/>
    </location>
</feature>
<dbReference type="GO" id="GO:0005634">
    <property type="term" value="C:nucleus"/>
    <property type="evidence" value="ECO:0007669"/>
    <property type="project" value="TreeGrafter"/>
</dbReference>
<accession>A0A1Y2HCF8</accession>
<dbReference type="SUPFAM" id="SSF144232">
    <property type="entry name" value="HIT/MYND zinc finger-like"/>
    <property type="match status" value="1"/>
</dbReference>
<dbReference type="PANTHER" id="PTHR12197:SF251">
    <property type="entry name" value="EG:BACR7C10.4 PROTEIN"/>
    <property type="match status" value="1"/>
</dbReference>
<evidence type="ECO:0000313" key="8">
    <source>
        <dbReference type="EMBL" id="ORZ32256.1"/>
    </source>
</evidence>
<evidence type="ECO:0000256" key="3">
    <source>
        <dbReference type="ARBA" id="ARBA00022833"/>
    </source>
</evidence>
<dbReference type="Gene3D" id="1.10.220.160">
    <property type="match status" value="1"/>
</dbReference>
<evidence type="ECO:0000256" key="5">
    <source>
        <dbReference type="SAM" id="MobiDB-lite"/>
    </source>
</evidence>
<dbReference type="AlphaFoldDB" id="A0A1Y2HCF8"/>
<dbReference type="Pfam" id="PF00856">
    <property type="entry name" value="SET"/>
    <property type="match status" value="1"/>
</dbReference>
<dbReference type="InterPro" id="IPR002893">
    <property type="entry name" value="Znf_MYND"/>
</dbReference>
<evidence type="ECO:0000313" key="9">
    <source>
        <dbReference type="Proteomes" id="UP000193411"/>
    </source>
</evidence>
<comment type="caution">
    <text evidence="8">The sequence shown here is derived from an EMBL/GenBank/DDBJ whole genome shotgun (WGS) entry which is preliminary data.</text>
</comment>
<keyword evidence="9" id="KW-1185">Reference proteome</keyword>
<gene>
    <name evidence="8" type="ORF">BCR44DRAFT_73015</name>
</gene>
<dbReference type="Pfam" id="PF01753">
    <property type="entry name" value="zf-MYND"/>
    <property type="match status" value="1"/>
</dbReference>
<dbReference type="SUPFAM" id="SSF82199">
    <property type="entry name" value="SET domain"/>
    <property type="match status" value="1"/>
</dbReference>
<proteinExistence type="predicted"/>
<name>A0A1Y2HCF8_9FUNG</name>
<evidence type="ECO:0008006" key="10">
    <source>
        <dbReference type="Google" id="ProtNLM"/>
    </source>
</evidence>
<organism evidence="8 9">
    <name type="scientific">Catenaria anguillulae PL171</name>
    <dbReference type="NCBI Taxonomy" id="765915"/>
    <lineage>
        <taxon>Eukaryota</taxon>
        <taxon>Fungi</taxon>
        <taxon>Fungi incertae sedis</taxon>
        <taxon>Blastocladiomycota</taxon>
        <taxon>Blastocladiomycetes</taxon>
        <taxon>Blastocladiales</taxon>
        <taxon>Catenariaceae</taxon>
        <taxon>Catenaria</taxon>
    </lineage>
</organism>
<dbReference type="PROSITE" id="PS01360">
    <property type="entry name" value="ZF_MYND_1"/>
    <property type="match status" value="1"/>
</dbReference>
<dbReference type="InterPro" id="IPR046341">
    <property type="entry name" value="SET_dom_sf"/>
</dbReference>
<feature type="domain" description="SET" evidence="6">
    <location>
        <begin position="159"/>
        <end position="400"/>
    </location>
</feature>
<protein>
    <recommendedName>
        <fullName evidence="10">SET domain-containing protein</fullName>
    </recommendedName>
</protein>
<dbReference type="OrthoDB" id="265717at2759"/>
<evidence type="ECO:0000256" key="1">
    <source>
        <dbReference type="ARBA" id="ARBA00022723"/>
    </source>
</evidence>
<keyword evidence="1" id="KW-0479">Metal-binding</keyword>
<dbReference type="InterPro" id="IPR001214">
    <property type="entry name" value="SET_dom"/>
</dbReference>
<dbReference type="InterPro" id="IPR050869">
    <property type="entry name" value="H3K4_H4K5_MeTrfase"/>
</dbReference>
<evidence type="ECO:0000259" key="7">
    <source>
        <dbReference type="PROSITE" id="PS50865"/>
    </source>
</evidence>
<evidence type="ECO:0000256" key="2">
    <source>
        <dbReference type="ARBA" id="ARBA00022771"/>
    </source>
</evidence>
<keyword evidence="2 4" id="KW-0863">Zinc-finger</keyword>
<feature type="compositionally biased region" description="Polar residues" evidence="5">
    <location>
        <begin position="8"/>
        <end position="17"/>
    </location>
</feature>
<dbReference type="STRING" id="765915.A0A1Y2HCF8"/>
<dbReference type="PANTHER" id="PTHR12197">
    <property type="entry name" value="HISTONE-LYSINE N-METHYLTRANSFERASE SMYD"/>
    <property type="match status" value="1"/>
</dbReference>
<dbReference type="PROSITE" id="PS50280">
    <property type="entry name" value="SET"/>
    <property type="match status" value="1"/>
</dbReference>
<feature type="compositionally biased region" description="Low complexity" evidence="5">
    <location>
        <begin position="36"/>
        <end position="53"/>
    </location>
</feature>
<dbReference type="PROSITE" id="PS50865">
    <property type="entry name" value="ZF_MYND_2"/>
    <property type="match status" value="1"/>
</dbReference>
<dbReference type="EMBL" id="MCFL01000049">
    <property type="protein sequence ID" value="ORZ32256.1"/>
    <property type="molecule type" value="Genomic_DNA"/>
</dbReference>
<reference evidence="8 9" key="1">
    <citation type="submission" date="2016-07" db="EMBL/GenBank/DDBJ databases">
        <title>Pervasive Adenine N6-methylation of Active Genes in Fungi.</title>
        <authorList>
            <consortium name="DOE Joint Genome Institute"/>
            <person name="Mondo S.J."/>
            <person name="Dannebaum R.O."/>
            <person name="Kuo R.C."/>
            <person name="Labutti K."/>
            <person name="Haridas S."/>
            <person name="Kuo A."/>
            <person name="Salamov A."/>
            <person name="Ahrendt S.R."/>
            <person name="Lipzen A."/>
            <person name="Sullivan W."/>
            <person name="Andreopoulos W.B."/>
            <person name="Clum A."/>
            <person name="Lindquist E."/>
            <person name="Daum C."/>
            <person name="Ramamoorthy G.K."/>
            <person name="Gryganskyi A."/>
            <person name="Culley D."/>
            <person name="Magnuson J.K."/>
            <person name="James T.Y."/>
            <person name="O'Malley M.A."/>
            <person name="Stajich J.E."/>
            <person name="Spatafora J.W."/>
            <person name="Visel A."/>
            <person name="Grigoriev I.V."/>
        </authorList>
    </citation>
    <scope>NUCLEOTIDE SEQUENCE [LARGE SCALE GENOMIC DNA]</scope>
    <source>
        <strain evidence="8 9">PL171</strain>
    </source>
</reference>
<evidence type="ECO:0000256" key="4">
    <source>
        <dbReference type="PROSITE-ProRule" id="PRU00134"/>
    </source>
</evidence>
<feature type="compositionally biased region" description="Pro residues" evidence="5">
    <location>
        <begin position="25"/>
        <end position="35"/>
    </location>
</feature>
<dbReference type="Gene3D" id="6.10.140.2220">
    <property type="match status" value="1"/>
</dbReference>
<dbReference type="Proteomes" id="UP000193411">
    <property type="component" value="Unassembled WGS sequence"/>
</dbReference>
<dbReference type="Gene3D" id="2.170.270.10">
    <property type="entry name" value="SET domain"/>
    <property type="match status" value="1"/>
</dbReference>
<keyword evidence="3" id="KW-0862">Zinc</keyword>
<feature type="region of interest" description="Disordered" evidence="5">
    <location>
        <begin position="108"/>
        <end position="128"/>
    </location>
</feature>
<dbReference type="SMART" id="SM00317">
    <property type="entry name" value="SET"/>
    <property type="match status" value="1"/>
</dbReference>
<feature type="region of interest" description="Disordered" evidence="5">
    <location>
        <begin position="1"/>
        <end position="92"/>
    </location>
</feature>
<sequence>MFKKRTTTHSAKQNLRRQQLDDSTPPGPEPEPEPAPQTTAQPATEQIATAQQPGGRAMDDLCMRAESLGLDPDPADHAVSSPAHDHNHAQHASVYATHDAEPAPLALSAEPALPPSRNSAAPEAAMHPTSTNVSPAFLSYFSHLSSSSSSSSTSDNPNSRFTVIDTPTKGRAIVSQTFHSPGSLLWTESPACALPTTEFTDTACTRCLATPKRVMRCRPCASASYCGIECQRADWPEHKLECAHLRAAKDAKHEYPPVIRMFARLLKMMEAGVVVQAGEEKVPVWELVEQLQGLDLDMEEAQQMGQGVMMARNLVSNGQFMPPVLAMKFLGQLNNNGITILPHSTSIDPVGLGLYPLTSLINHSCTPNAVAFFHPSHPRQLHLRCLQPISPGNEITINYVDVCQPEPARRADLAKYHFTCTCALCERERTAADRMAVKGKNKPKVTSVPEAMSLGEYTRAMRYGSVDSRLLQATRRALIDQLLNSSVPAGKEPDYASIVRIAADLVDCYAEHIGREHPTTLVHEMQVLKTKAYLLQGDAAPKVTLEQVRQDLERARRVRSEWEVWYTRMKVWFTSEEMRKVFAEAEEARAGVEAYVKAIEGLLRQPMMRR</sequence>
<dbReference type="CDD" id="cd20071">
    <property type="entry name" value="SET_SMYD"/>
    <property type="match status" value="1"/>
</dbReference>
<evidence type="ECO:0000259" key="6">
    <source>
        <dbReference type="PROSITE" id="PS50280"/>
    </source>
</evidence>
<dbReference type="GO" id="GO:0008270">
    <property type="term" value="F:zinc ion binding"/>
    <property type="evidence" value="ECO:0007669"/>
    <property type="project" value="UniProtKB-KW"/>
</dbReference>